<proteinExistence type="predicted"/>
<reference evidence="1" key="1">
    <citation type="submission" date="2021-01" db="EMBL/GenBank/DDBJ databases">
        <authorList>
            <person name="Lovell J.T."/>
            <person name="Bentley N."/>
            <person name="Bhattarai G."/>
            <person name="Jenkins J.W."/>
            <person name="Sreedasyam A."/>
            <person name="Alarcon Y."/>
            <person name="Bock C."/>
            <person name="Boston L."/>
            <person name="Carlson J."/>
            <person name="Cervantes K."/>
            <person name="Clermont K."/>
            <person name="Krom N."/>
            <person name="Kubenka K."/>
            <person name="Mamidi S."/>
            <person name="Mattison C."/>
            <person name="Monteros M."/>
            <person name="Pisani C."/>
            <person name="Plott C."/>
            <person name="Rajasekar S."/>
            <person name="Rhein H.S."/>
            <person name="Rohla C."/>
            <person name="Song M."/>
            <person name="Hilaire R.S."/>
            <person name="Shu S."/>
            <person name="Wells L."/>
            <person name="Wang X."/>
            <person name="Webber J."/>
            <person name="Heerema R.J."/>
            <person name="Klein P."/>
            <person name="Conner P."/>
            <person name="Grauke L."/>
            <person name="Grimwood J."/>
            <person name="Schmutz J."/>
            <person name="Randall J.J."/>
        </authorList>
    </citation>
    <scope>NUCLEOTIDE SEQUENCE</scope>
    <source>
        <tissue evidence="1">Leaf</tissue>
    </source>
</reference>
<protein>
    <submittedName>
        <fullName evidence="1">Uncharacterized protein</fullName>
    </submittedName>
</protein>
<sequence length="114" mass="12669">MASWEMEKKPRRLCGGWLQKMQRIKVVESGQWLACSHGGLGSGVEWFILTVDAHWLGFRHGEDELRVSAREEAAACGGGVVRVVGYGFVWAGQWLWGGREGAMMVREWSCDVGG</sequence>
<dbReference type="AlphaFoldDB" id="A0A922DKW9"/>
<dbReference type="EMBL" id="CM031835">
    <property type="protein sequence ID" value="KAG6686395.1"/>
    <property type="molecule type" value="Genomic_DNA"/>
</dbReference>
<dbReference type="Proteomes" id="UP000811246">
    <property type="component" value="Chromosome 11"/>
</dbReference>
<organism evidence="1 2">
    <name type="scientific">Carya illinoinensis</name>
    <name type="common">Pecan</name>
    <dbReference type="NCBI Taxonomy" id="32201"/>
    <lineage>
        <taxon>Eukaryota</taxon>
        <taxon>Viridiplantae</taxon>
        <taxon>Streptophyta</taxon>
        <taxon>Embryophyta</taxon>
        <taxon>Tracheophyta</taxon>
        <taxon>Spermatophyta</taxon>
        <taxon>Magnoliopsida</taxon>
        <taxon>eudicotyledons</taxon>
        <taxon>Gunneridae</taxon>
        <taxon>Pentapetalae</taxon>
        <taxon>rosids</taxon>
        <taxon>fabids</taxon>
        <taxon>Fagales</taxon>
        <taxon>Juglandaceae</taxon>
        <taxon>Carya</taxon>
    </lineage>
</organism>
<comment type="caution">
    <text evidence="1">The sequence shown here is derived from an EMBL/GenBank/DDBJ whole genome shotgun (WGS) entry which is preliminary data.</text>
</comment>
<name>A0A922DKW9_CARIL</name>
<accession>A0A922DKW9</accession>
<gene>
    <name evidence="1" type="ORF">I3842_11G016100</name>
</gene>
<evidence type="ECO:0000313" key="2">
    <source>
        <dbReference type="Proteomes" id="UP000811246"/>
    </source>
</evidence>
<evidence type="ECO:0000313" key="1">
    <source>
        <dbReference type="EMBL" id="KAG6686395.1"/>
    </source>
</evidence>